<dbReference type="Proteomes" id="UP000095192">
    <property type="component" value="Unassembled WGS sequence"/>
</dbReference>
<proteinExistence type="predicted"/>
<evidence type="ECO:0000313" key="1">
    <source>
        <dbReference type="EMBL" id="OEH79175.1"/>
    </source>
</evidence>
<organism evidence="1 2">
    <name type="scientific">Cyclospora cayetanensis</name>
    <dbReference type="NCBI Taxonomy" id="88456"/>
    <lineage>
        <taxon>Eukaryota</taxon>
        <taxon>Sar</taxon>
        <taxon>Alveolata</taxon>
        <taxon>Apicomplexa</taxon>
        <taxon>Conoidasida</taxon>
        <taxon>Coccidia</taxon>
        <taxon>Eucoccidiorida</taxon>
        <taxon>Eimeriorina</taxon>
        <taxon>Eimeriidae</taxon>
        <taxon>Cyclospora</taxon>
    </lineage>
</organism>
<keyword evidence="2" id="KW-1185">Reference proteome</keyword>
<dbReference type="VEuPathDB" id="ToxoDB:cyc_01479"/>
<protein>
    <submittedName>
        <fullName evidence="1">Uncharacterized protein</fullName>
    </submittedName>
</protein>
<dbReference type="VEuPathDB" id="ToxoDB:LOC34618482"/>
<name>A0A1D3D6U7_9EIME</name>
<reference evidence="1 2" key="1">
    <citation type="journal article" date="2016" name="BMC Genomics">
        <title>Comparative genomics reveals Cyclospora cayetanensis possesses coccidia-like metabolism and invasion components but unique surface antigens.</title>
        <authorList>
            <person name="Liu S."/>
            <person name="Wang L."/>
            <person name="Zheng H."/>
            <person name="Xu Z."/>
            <person name="Roellig D.M."/>
            <person name="Li N."/>
            <person name="Frace M.A."/>
            <person name="Tang K."/>
            <person name="Arrowood M.J."/>
            <person name="Moss D.M."/>
            <person name="Zhang L."/>
            <person name="Feng Y."/>
            <person name="Xiao L."/>
        </authorList>
    </citation>
    <scope>NUCLEOTIDE SEQUENCE [LARGE SCALE GENOMIC DNA]</scope>
    <source>
        <strain evidence="1 2">CHN_HEN01</strain>
    </source>
</reference>
<gene>
    <name evidence="1" type="ORF">cyc_01479</name>
</gene>
<dbReference type="GeneID" id="34618482"/>
<accession>A0A1D3D6U7</accession>
<comment type="caution">
    <text evidence="1">The sequence shown here is derived from an EMBL/GenBank/DDBJ whole genome shotgun (WGS) entry which is preliminary data.</text>
</comment>
<evidence type="ECO:0000313" key="2">
    <source>
        <dbReference type="Proteomes" id="UP000095192"/>
    </source>
</evidence>
<dbReference type="EMBL" id="JROU02000464">
    <property type="protein sequence ID" value="OEH79175.1"/>
    <property type="molecule type" value="Genomic_DNA"/>
</dbReference>
<sequence length="466" mass="49082">MRPCLFGLVVAQAMWAPAAGLRRVKSFRDAVLSSPQYPWMDEEVSQEGPFEALSQEDNSFLQRDNDLPEEPLDEGSGSMQEEGAEANEPEDTDDNQAAQQHATNKETGPVSGSKAESDPSSSSPTANGEERPGIATAAAEDTKEASEVAPEGLEAASEESEGASEGLEEASKGSEDAPEGSEGASERLDEAPTGSEETLSEAQGTQEQNDETAEQSEKADNAVESSLSHPAPKQASLPGAAAGYPDQPVQAPAAIQGQPPPLEQVPLQSEGLPQSSVHETTAETQNSALAPNKESTEAGMPPAVPPTPVTEENQDVQNEADIRASPEEILSTLPAEEEASQNAAATPPPPENAEGPPAEAPSGRFLTIPGSEDSPEVPEVPGQSDLVVRWTRAFLSKGRAALHMMTHANILRTFQNRSEEVRPSHALMRNLAKNFQALKQQVEEARALQSQPATQTAAEVAAGNTL</sequence>
<dbReference type="AlphaFoldDB" id="A0A1D3D6U7"/>